<evidence type="ECO:0000256" key="1">
    <source>
        <dbReference type="ARBA" id="ARBA00022737"/>
    </source>
</evidence>
<dbReference type="EMBL" id="CAXAMM010019779">
    <property type="protein sequence ID" value="CAK9046447.1"/>
    <property type="molecule type" value="Genomic_DNA"/>
</dbReference>
<evidence type="ECO:0000256" key="5">
    <source>
        <dbReference type="SAM" id="Phobius"/>
    </source>
</evidence>
<dbReference type="Proteomes" id="UP001642464">
    <property type="component" value="Unassembled WGS sequence"/>
</dbReference>
<keyword evidence="2 3" id="KW-0040">ANK repeat</keyword>
<feature type="transmembrane region" description="Helical" evidence="5">
    <location>
        <begin position="301"/>
        <end position="321"/>
    </location>
</feature>
<keyword evidence="5" id="KW-0812">Transmembrane</keyword>
<dbReference type="Gene3D" id="1.25.40.20">
    <property type="entry name" value="Ankyrin repeat-containing domain"/>
    <property type="match status" value="1"/>
</dbReference>
<feature type="domain" description="Ubiquitin-like" evidence="6">
    <location>
        <begin position="52"/>
        <end position="91"/>
    </location>
</feature>
<keyword evidence="5" id="KW-1133">Transmembrane helix</keyword>
<evidence type="ECO:0000256" key="2">
    <source>
        <dbReference type="ARBA" id="ARBA00023043"/>
    </source>
</evidence>
<evidence type="ECO:0000256" key="3">
    <source>
        <dbReference type="PROSITE-ProRule" id="PRU00023"/>
    </source>
</evidence>
<dbReference type="PANTHER" id="PTHR24189:SF50">
    <property type="entry name" value="ANKYRIN REPEAT AND SOCS BOX PROTEIN 2"/>
    <property type="match status" value="1"/>
</dbReference>
<organism evidence="7 8">
    <name type="scientific">Durusdinium trenchii</name>
    <dbReference type="NCBI Taxonomy" id="1381693"/>
    <lineage>
        <taxon>Eukaryota</taxon>
        <taxon>Sar</taxon>
        <taxon>Alveolata</taxon>
        <taxon>Dinophyceae</taxon>
        <taxon>Suessiales</taxon>
        <taxon>Symbiodiniaceae</taxon>
        <taxon>Durusdinium</taxon>
    </lineage>
</organism>
<evidence type="ECO:0000256" key="4">
    <source>
        <dbReference type="SAM" id="MobiDB-lite"/>
    </source>
</evidence>
<dbReference type="SMART" id="SM00248">
    <property type="entry name" value="ANK"/>
    <property type="match status" value="4"/>
</dbReference>
<dbReference type="PANTHER" id="PTHR24189">
    <property type="entry name" value="MYOTROPHIN"/>
    <property type="match status" value="1"/>
</dbReference>
<dbReference type="PROSITE" id="PS50088">
    <property type="entry name" value="ANK_REPEAT"/>
    <property type="match status" value="1"/>
</dbReference>
<keyword evidence="5" id="KW-0472">Membrane</keyword>
<protein>
    <submittedName>
        <fullName evidence="7">Ankyrin repeat protein RBE_0997</fullName>
    </submittedName>
</protein>
<dbReference type="InterPro" id="IPR000626">
    <property type="entry name" value="Ubiquitin-like_dom"/>
</dbReference>
<proteinExistence type="predicted"/>
<reference evidence="7 8" key="1">
    <citation type="submission" date="2024-02" db="EMBL/GenBank/DDBJ databases">
        <authorList>
            <person name="Chen Y."/>
            <person name="Shah S."/>
            <person name="Dougan E. K."/>
            <person name="Thang M."/>
            <person name="Chan C."/>
        </authorList>
    </citation>
    <scope>NUCLEOTIDE SEQUENCE [LARGE SCALE GENOMIC DNA]</scope>
</reference>
<dbReference type="PROSITE" id="PS50053">
    <property type="entry name" value="UBIQUITIN_2"/>
    <property type="match status" value="1"/>
</dbReference>
<dbReference type="Pfam" id="PF00023">
    <property type="entry name" value="Ank"/>
    <property type="match status" value="1"/>
</dbReference>
<evidence type="ECO:0000259" key="6">
    <source>
        <dbReference type="PROSITE" id="PS50053"/>
    </source>
</evidence>
<comment type="caution">
    <text evidence="7">The sequence shown here is derived from an EMBL/GenBank/DDBJ whole genome shotgun (WGS) entry which is preliminary data.</text>
</comment>
<accession>A0ABP0M6W0</accession>
<dbReference type="SUPFAM" id="SSF48403">
    <property type="entry name" value="Ankyrin repeat"/>
    <property type="match status" value="1"/>
</dbReference>
<dbReference type="InterPro" id="IPR050745">
    <property type="entry name" value="Multifunctional_regulatory"/>
</dbReference>
<feature type="repeat" description="ANK" evidence="3">
    <location>
        <begin position="240"/>
        <end position="272"/>
    </location>
</feature>
<dbReference type="InterPro" id="IPR029071">
    <property type="entry name" value="Ubiquitin-like_domsf"/>
</dbReference>
<dbReference type="Pfam" id="PF12796">
    <property type="entry name" value="Ank_2"/>
    <property type="match status" value="1"/>
</dbReference>
<evidence type="ECO:0000313" key="8">
    <source>
        <dbReference type="Proteomes" id="UP001642464"/>
    </source>
</evidence>
<evidence type="ECO:0000313" key="7">
    <source>
        <dbReference type="EMBL" id="CAK9046447.1"/>
    </source>
</evidence>
<gene>
    <name evidence="7" type="ORF">SCF082_LOCUS26139</name>
</gene>
<name>A0ABP0M6W0_9DINO</name>
<dbReference type="InterPro" id="IPR036770">
    <property type="entry name" value="Ankyrin_rpt-contain_sf"/>
</dbReference>
<dbReference type="InterPro" id="IPR002110">
    <property type="entry name" value="Ankyrin_rpt"/>
</dbReference>
<feature type="transmembrane region" description="Helical" evidence="5">
    <location>
        <begin position="354"/>
        <end position="379"/>
    </location>
</feature>
<feature type="compositionally biased region" description="Polar residues" evidence="4">
    <location>
        <begin position="531"/>
        <end position="540"/>
    </location>
</feature>
<dbReference type="SUPFAM" id="SSF54236">
    <property type="entry name" value="Ubiquitin-like"/>
    <property type="match status" value="1"/>
</dbReference>
<keyword evidence="1" id="KW-0677">Repeat</keyword>
<feature type="region of interest" description="Disordered" evidence="4">
    <location>
        <begin position="525"/>
        <end position="552"/>
    </location>
</feature>
<sequence>MTTFRVVAIVSEIFQSKVSKVTTDFAEQKDPAIHRETWEELAALDAEELHDVKHLKKVLDQRLGVSRFHQRLLQGGALLEDHVTLTPVGFDTVQLVVAPFVEASREDVEMLIESSRRGRIVDLEMMLQQPYDPNLQRADGDYALLAALRNESGMETVRLLLEARANPNLQNALGDYALLAASSSESGMETVRLLLEARADPNLQCANGDHALLAALSSECRLETVRLLLEARADPNLVTDGSSPLQEAFEAMSAGGVRLLLEAGAQPTKLDYPSKFYDVTARCEAKCCCEYRLDCLFKVTLCVFGSWCVIGLLGWMLWTFLPLDHLDSPNSEPSHCQSRGAGSFSMEYQKKCSLHMLGAALICSGPGFAGLLVLLCSMFHGEERFDARMFAARMFRRYPQLAQRLFAQPELYGAQVPGDAAREAQLVQDNLKKYLTDALRKCEQKLQALTAQPRVMALVMDELEGVVRGVTQRELQVFQREALDSMEWKLERCVQWLHGANVKLGLNPQGTLFSTDRFREMLFEESDPVTPGSQPRGTIQSARARSGSRTRS</sequence>
<keyword evidence="8" id="KW-1185">Reference proteome</keyword>